<organism evidence="1 2">
    <name type="scientific">Cephalotus follicularis</name>
    <name type="common">Albany pitcher plant</name>
    <dbReference type="NCBI Taxonomy" id="3775"/>
    <lineage>
        <taxon>Eukaryota</taxon>
        <taxon>Viridiplantae</taxon>
        <taxon>Streptophyta</taxon>
        <taxon>Embryophyta</taxon>
        <taxon>Tracheophyta</taxon>
        <taxon>Spermatophyta</taxon>
        <taxon>Magnoliopsida</taxon>
        <taxon>eudicotyledons</taxon>
        <taxon>Gunneridae</taxon>
        <taxon>Pentapetalae</taxon>
        <taxon>rosids</taxon>
        <taxon>fabids</taxon>
        <taxon>Oxalidales</taxon>
        <taxon>Cephalotaceae</taxon>
        <taxon>Cephalotus</taxon>
    </lineage>
</organism>
<accession>A0A1Q3D0H0</accession>
<reference evidence="2" key="1">
    <citation type="submission" date="2016-04" db="EMBL/GenBank/DDBJ databases">
        <title>Cephalotus genome sequencing.</title>
        <authorList>
            <person name="Fukushima K."/>
            <person name="Hasebe M."/>
            <person name="Fang X."/>
        </authorList>
    </citation>
    <scope>NUCLEOTIDE SEQUENCE [LARGE SCALE GENOMIC DNA]</scope>
    <source>
        <strain evidence="2">cv. St1</strain>
    </source>
</reference>
<evidence type="ECO:0000313" key="2">
    <source>
        <dbReference type="Proteomes" id="UP000187406"/>
    </source>
</evidence>
<protein>
    <submittedName>
        <fullName evidence="1">Uncharacterized protein</fullName>
    </submittedName>
</protein>
<dbReference type="InParanoid" id="A0A1Q3D0H0"/>
<dbReference type="OrthoDB" id="2919534at2759"/>
<comment type="caution">
    <text evidence="1">The sequence shown here is derived from an EMBL/GenBank/DDBJ whole genome shotgun (WGS) entry which is preliminary data.</text>
</comment>
<proteinExistence type="predicted"/>
<sequence>MITCNLEPPLLNRPLYVSGYIRNHKISHMLLDDESVVNMMLIKTMKKIRIPTDELSKSKLLIQSFNQKGQKVIGMICVQLEICEMVSSSIFHAIDAKTSYELLVERAWLYENGVVA</sequence>
<gene>
    <name evidence="1" type="ORF">CFOL_v3_29411</name>
</gene>
<evidence type="ECO:0000313" key="1">
    <source>
        <dbReference type="EMBL" id="GAV85977.1"/>
    </source>
</evidence>
<name>A0A1Q3D0H0_CEPFO</name>
<dbReference type="Proteomes" id="UP000187406">
    <property type="component" value="Unassembled WGS sequence"/>
</dbReference>
<dbReference type="AlphaFoldDB" id="A0A1Q3D0H0"/>
<keyword evidence="2" id="KW-1185">Reference proteome</keyword>
<dbReference type="EMBL" id="BDDD01003759">
    <property type="protein sequence ID" value="GAV85977.1"/>
    <property type="molecule type" value="Genomic_DNA"/>
</dbReference>